<dbReference type="STRING" id="767817.Desgi_1170"/>
<organism evidence="2 3">
    <name type="scientific">Desulfoscipio gibsoniae DSM 7213</name>
    <dbReference type="NCBI Taxonomy" id="767817"/>
    <lineage>
        <taxon>Bacteria</taxon>
        <taxon>Bacillati</taxon>
        <taxon>Bacillota</taxon>
        <taxon>Clostridia</taxon>
        <taxon>Eubacteriales</taxon>
        <taxon>Desulfallaceae</taxon>
        <taxon>Desulfoscipio</taxon>
    </lineage>
</organism>
<sequence>MVAKLTTFHGDILGERDGGSDVPGYTRTGGRGPRQTVGHN</sequence>
<proteinExistence type="predicted"/>
<dbReference type="EMBL" id="CP003273">
    <property type="protein sequence ID" value="AGL00693.1"/>
    <property type="molecule type" value="Genomic_DNA"/>
</dbReference>
<dbReference type="HOGENOM" id="CLU_3288442_0_0_9"/>
<dbReference type="KEGG" id="dgi:Desgi_1170"/>
<evidence type="ECO:0000313" key="2">
    <source>
        <dbReference type="EMBL" id="AGL00693.1"/>
    </source>
</evidence>
<reference evidence="2 3" key="1">
    <citation type="submission" date="2012-01" db="EMBL/GenBank/DDBJ databases">
        <title>Complete sequence of Desulfotomaculum gibsoniae DSM 7213.</title>
        <authorList>
            <consortium name="US DOE Joint Genome Institute"/>
            <person name="Lucas S."/>
            <person name="Han J."/>
            <person name="Lapidus A."/>
            <person name="Cheng J.-F."/>
            <person name="Goodwin L."/>
            <person name="Pitluck S."/>
            <person name="Peters L."/>
            <person name="Ovchinnikova G."/>
            <person name="Teshima H."/>
            <person name="Detter J.C."/>
            <person name="Han C."/>
            <person name="Tapia R."/>
            <person name="Land M."/>
            <person name="Hauser L."/>
            <person name="Kyrpides N."/>
            <person name="Ivanova N."/>
            <person name="Pagani I."/>
            <person name="Parshina S."/>
            <person name="Plugge C."/>
            <person name="Muyzer G."/>
            <person name="Kuever J."/>
            <person name="Ivanova A."/>
            <person name="Nazina T."/>
            <person name="Klenk H.-P."/>
            <person name="Brambilla E."/>
            <person name="Spring S."/>
            <person name="Stams A.F."/>
            <person name="Woyke T."/>
        </authorList>
    </citation>
    <scope>NUCLEOTIDE SEQUENCE [LARGE SCALE GENOMIC DNA]</scope>
    <source>
        <strain evidence="2 3">DSM 7213</strain>
    </source>
</reference>
<gene>
    <name evidence="2" type="ORF">Desgi_1170</name>
</gene>
<dbReference type="AlphaFoldDB" id="R4KBW6"/>
<evidence type="ECO:0000313" key="3">
    <source>
        <dbReference type="Proteomes" id="UP000013520"/>
    </source>
</evidence>
<accession>R4KBW6</accession>
<protein>
    <submittedName>
        <fullName evidence="2">Uncharacterized protein</fullName>
    </submittedName>
</protein>
<dbReference type="Proteomes" id="UP000013520">
    <property type="component" value="Chromosome"/>
</dbReference>
<keyword evidence="3" id="KW-1185">Reference proteome</keyword>
<feature type="region of interest" description="Disordered" evidence="1">
    <location>
        <begin position="1"/>
        <end position="40"/>
    </location>
</feature>
<evidence type="ECO:0000256" key="1">
    <source>
        <dbReference type="SAM" id="MobiDB-lite"/>
    </source>
</evidence>
<name>R4KBW6_9FIRM</name>